<evidence type="ECO:0000313" key="1">
    <source>
        <dbReference type="EMBL" id="CAK9141403.1"/>
    </source>
</evidence>
<dbReference type="AlphaFoldDB" id="A0ABC8RFF9"/>
<dbReference type="EMBL" id="CAUOFW020001133">
    <property type="protein sequence ID" value="CAK9141403.1"/>
    <property type="molecule type" value="Genomic_DNA"/>
</dbReference>
<reference evidence="1 2" key="1">
    <citation type="submission" date="2024-02" db="EMBL/GenBank/DDBJ databases">
        <authorList>
            <person name="Vignale AGUSTIN F."/>
            <person name="Sosa J E."/>
            <person name="Modenutti C."/>
        </authorList>
    </citation>
    <scope>NUCLEOTIDE SEQUENCE [LARGE SCALE GENOMIC DNA]</scope>
</reference>
<keyword evidence="2" id="KW-1185">Reference proteome</keyword>
<accession>A0ABC8RFF9</accession>
<gene>
    <name evidence="1" type="ORF">ILEXP_LOCUS8986</name>
</gene>
<proteinExistence type="predicted"/>
<dbReference type="Proteomes" id="UP001642360">
    <property type="component" value="Unassembled WGS sequence"/>
</dbReference>
<sequence length="180" mass="20552">MHCVLGCHVEDLPLRVDPLLVDYHEYQIKGAFILGRVNKVTKVQKLILFIIGIIKSSSGVINRRRKIIIWQKGTNNDWEELSKWPHGFFLDWYLDRLLRLFHGDPALYGPVMQSSYREAECTNGIFSYMISKPVQMLSSALKKGTQINYTPQPVKPQKLELAANLNGENPANLIDEGQLS</sequence>
<name>A0ABC8RFF9_9AQUA</name>
<protein>
    <submittedName>
        <fullName evidence="1">Uncharacterized protein</fullName>
    </submittedName>
</protein>
<evidence type="ECO:0000313" key="2">
    <source>
        <dbReference type="Proteomes" id="UP001642360"/>
    </source>
</evidence>
<comment type="caution">
    <text evidence="1">The sequence shown here is derived from an EMBL/GenBank/DDBJ whole genome shotgun (WGS) entry which is preliminary data.</text>
</comment>
<organism evidence="1 2">
    <name type="scientific">Ilex paraguariensis</name>
    <name type="common">yerba mate</name>
    <dbReference type="NCBI Taxonomy" id="185542"/>
    <lineage>
        <taxon>Eukaryota</taxon>
        <taxon>Viridiplantae</taxon>
        <taxon>Streptophyta</taxon>
        <taxon>Embryophyta</taxon>
        <taxon>Tracheophyta</taxon>
        <taxon>Spermatophyta</taxon>
        <taxon>Magnoliopsida</taxon>
        <taxon>eudicotyledons</taxon>
        <taxon>Gunneridae</taxon>
        <taxon>Pentapetalae</taxon>
        <taxon>asterids</taxon>
        <taxon>campanulids</taxon>
        <taxon>Aquifoliales</taxon>
        <taxon>Aquifoliaceae</taxon>
        <taxon>Ilex</taxon>
    </lineage>
</organism>